<evidence type="ECO:0000313" key="2">
    <source>
        <dbReference type="Proteomes" id="UP000183832"/>
    </source>
</evidence>
<proteinExistence type="predicted"/>
<sequence length="76" mass="8914">MLLHKSERKNTFLSSYMFGKYFRNSQSIQTFDIYAFEFSISSISVSKYLIEIFVEVASKNKDLNTKLMNVLKEKVS</sequence>
<keyword evidence="2" id="KW-1185">Reference proteome</keyword>
<evidence type="ECO:0000313" key="1">
    <source>
        <dbReference type="EMBL" id="CRL01750.1"/>
    </source>
</evidence>
<dbReference type="EMBL" id="CVRI01000056">
    <property type="protein sequence ID" value="CRL01750.1"/>
    <property type="molecule type" value="Genomic_DNA"/>
</dbReference>
<dbReference type="Proteomes" id="UP000183832">
    <property type="component" value="Unassembled WGS sequence"/>
</dbReference>
<organism evidence="1 2">
    <name type="scientific">Clunio marinus</name>
    <dbReference type="NCBI Taxonomy" id="568069"/>
    <lineage>
        <taxon>Eukaryota</taxon>
        <taxon>Metazoa</taxon>
        <taxon>Ecdysozoa</taxon>
        <taxon>Arthropoda</taxon>
        <taxon>Hexapoda</taxon>
        <taxon>Insecta</taxon>
        <taxon>Pterygota</taxon>
        <taxon>Neoptera</taxon>
        <taxon>Endopterygota</taxon>
        <taxon>Diptera</taxon>
        <taxon>Nematocera</taxon>
        <taxon>Chironomoidea</taxon>
        <taxon>Chironomidae</taxon>
        <taxon>Clunio</taxon>
    </lineage>
</organism>
<accession>A0A1J1IRP2</accession>
<name>A0A1J1IRP2_9DIPT</name>
<dbReference type="AlphaFoldDB" id="A0A1J1IRP2"/>
<protein>
    <submittedName>
        <fullName evidence="1">CLUMA_CG014966, isoform A</fullName>
    </submittedName>
</protein>
<gene>
    <name evidence="1" type="ORF">CLUMA_CG014966</name>
</gene>
<reference evidence="1 2" key="1">
    <citation type="submission" date="2015-04" db="EMBL/GenBank/DDBJ databases">
        <authorList>
            <person name="Syromyatnikov M.Y."/>
            <person name="Popov V.N."/>
        </authorList>
    </citation>
    <scope>NUCLEOTIDE SEQUENCE [LARGE SCALE GENOMIC DNA]</scope>
</reference>